<reference evidence="2" key="1">
    <citation type="journal article" date="2014" name="Int. J. Syst. Evol. Microbiol.">
        <title>Complete genome sequence of Corynebacterium casei LMG S-19264T (=DSM 44701T), isolated from a smear-ripened cheese.</title>
        <authorList>
            <consortium name="US DOE Joint Genome Institute (JGI-PGF)"/>
            <person name="Walter F."/>
            <person name="Albersmeier A."/>
            <person name="Kalinowski J."/>
            <person name="Ruckert C."/>
        </authorList>
    </citation>
    <scope>NUCLEOTIDE SEQUENCE</scope>
    <source>
        <strain evidence="2">VKM B-1606</strain>
    </source>
</reference>
<dbReference type="Pfam" id="PF01850">
    <property type="entry name" value="PIN"/>
    <property type="match status" value="1"/>
</dbReference>
<evidence type="ECO:0000259" key="1">
    <source>
        <dbReference type="Pfam" id="PF01850"/>
    </source>
</evidence>
<dbReference type="Proteomes" id="UP000758856">
    <property type="component" value="Unassembled WGS sequence"/>
</dbReference>
<feature type="domain" description="PIN" evidence="1">
    <location>
        <begin position="2"/>
        <end position="112"/>
    </location>
</feature>
<evidence type="ECO:0000313" key="4">
    <source>
        <dbReference type="Proteomes" id="UP000758856"/>
    </source>
</evidence>
<evidence type="ECO:0000313" key="5">
    <source>
        <dbReference type="Proteomes" id="UP001143400"/>
    </source>
</evidence>
<gene>
    <name evidence="2" type="ORF">GCM10008170_29950</name>
    <name evidence="3" type="ORF">JOD31_003008</name>
</gene>
<dbReference type="RefSeq" id="WP_204951220.1">
    <property type="nucleotide sequence ID" value="NZ_BSFF01000003.1"/>
</dbReference>
<evidence type="ECO:0000313" key="3">
    <source>
        <dbReference type="EMBL" id="MBM7852766.1"/>
    </source>
</evidence>
<dbReference type="AlphaFoldDB" id="A0A9W6IXL9"/>
<dbReference type="Proteomes" id="UP001143400">
    <property type="component" value="Unassembled WGS sequence"/>
</dbReference>
<sequence length="123" mass="13137">MILVDTSVWADHLGKPDSALRQLLDDGQVLMHPFVLGEIALGSLPKRASVLATLGAIDQCEVASIPEIEHLIETLDLWGTGVGYVDVHLIASTIMMLDGALWTRDKRLRAAAERLGVAAAGLA</sequence>
<dbReference type="CDD" id="cd09854">
    <property type="entry name" value="PIN_VapC-like"/>
    <property type="match status" value="1"/>
</dbReference>
<proteinExistence type="predicted"/>
<dbReference type="SUPFAM" id="SSF88723">
    <property type="entry name" value="PIN domain-like"/>
    <property type="match status" value="1"/>
</dbReference>
<comment type="caution">
    <text evidence="2">The sequence shown here is derived from an EMBL/GenBank/DDBJ whole genome shotgun (WGS) entry which is preliminary data.</text>
</comment>
<name>A0A9W6IXL9_9HYPH</name>
<reference evidence="3 4" key="2">
    <citation type="submission" date="2021-01" db="EMBL/GenBank/DDBJ databases">
        <title>Genomic Encyclopedia of Type Strains, Phase IV (KMG-IV): sequencing the most valuable type-strain genomes for metagenomic binning, comparative biology and taxonomic classification.</title>
        <authorList>
            <person name="Goeker M."/>
        </authorList>
    </citation>
    <scope>NUCLEOTIDE SEQUENCE [LARGE SCALE GENOMIC DNA]</scope>
    <source>
        <strain evidence="3 4">DSM 6130</strain>
    </source>
</reference>
<dbReference type="EMBL" id="JAFBCY010000003">
    <property type="protein sequence ID" value="MBM7852766.1"/>
    <property type="molecule type" value="Genomic_DNA"/>
</dbReference>
<keyword evidence="4" id="KW-1185">Reference proteome</keyword>
<dbReference type="InterPro" id="IPR029060">
    <property type="entry name" value="PIN-like_dom_sf"/>
</dbReference>
<organism evidence="2 5">
    <name type="scientific">Methylopila capsulata</name>
    <dbReference type="NCBI Taxonomy" id="61654"/>
    <lineage>
        <taxon>Bacteria</taxon>
        <taxon>Pseudomonadati</taxon>
        <taxon>Pseudomonadota</taxon>
        <taxon>Alphaproteobacteria</taxon>
        <taxon>Hyphomicrobiales</taxon>
        <taxon>Methylopilaceae</taxon>
        <taxon>Methylopila</taxon>
    </lineage>
</organism>
<dbReference type="Gene3D" id="3.40.50.1010">
    <property type="entry name" value="5'-nuclease"/>
    <property type="match status" value="1"/>
</dbReference>
<evidence type="ECO:0000313" key="2">
    <source>
        <dbReference type="EMBL" id="GLK56976.1"/>
    </source>
</evidence>
<dbReference type="InterPro" id="IPR002716">
    <property type="entry name" value="PIN_dom"/>
</dbReference>
<reference evidence="2" key="3">
    <citation type="submission" date="2023-01" db="EMBL/GenBank/DDBJ databases">
        <authorList>
            <person name="Sun Q."/>
            <person name="Evtushenko L."/>
        </authorList>
    </citation>
    <scope>NUCLEOTIDE SEQUENCE</scope>
    <source>
        <strain evidence="2">VKM B-1606</strain>
    </source>
</reference>
<accession>A0A9W6IXL9</accession>
<dbReference type="EMBL" id="BSFF01000003">
    <property type="protein sequence ID" value="GLK56976.1"/>
    <property type="molecule type" value="Genomic_DNA"/>
</dbReference>
<protein>
    <submittedName>
        <fullName evidence="3">Nucleic acid-binding protein</fullName>
    </submittedName>
    <submittedName>
        <fullName evidence="2">Ribonuclease</fullName>
    </submittedName>
</protein>